<dbReference type="AlphaFoldDB" id="A0A412ZEQ9"/>
<comment type="caution">
    <text evidence="7">The sequence shown here is derived from an EMBL/GenBank/DDBJ whole genome shotgun (WGS) entry which is preliminary data.</text>
</comment>
<dbReference type="InterPro" id="IPR051913">
    <property type="entry name" value="GH2_Domain-Containing"/>
</dbReference>
<feature type="domain" description="Glycoside hydrolase family 2 catalytic" evidence="5">
    <location>
        <begin position="268"/>
        <end position="543"/>
    </location>
</feature>
<dbReference type="Pfam" id="PF00703">
    <property type="entry name" value="Glyco_hydro_2"/>
    <property type="match status" value="1"/>
</dbReference>
<dbReference type="InterPro" id="IPR006101">
    <property type="entry name" value="Glyco_hydro_2"/>
</dbReference>
<keyword evidence="2 7" id="KW-0378">Hydrolase</keyword>
<evidence type="ECO:0000259" key="4">
    <source>
        <dbReference type="Pfam" id="PF00703"/>
    </source>
</evidence>
<dbReference type="PANTHER" id="PTHR42732">
    <property type="entry name" value="BETA-GALACTOSIDASE"/>
    <property type="match status" value="1"/>
</dbReference>
<evidence type="ECO:0000259" key="6">
    <source>
        <dbReference type="Pfam" id="PF02837"/>
    </source>
</evidence>
<evidence type="ECO:0000313" key="8">
    <source>
        <dbReference type="Proteomes" id="UP000284543"/>
    </source>
</evidence>
<name>A0A412ZEQ9_9FIRM</name>
<dbReference type="InterPro" id="IPR013783">
    <property type="entry name" value="Ig-like_fold"/>
</dbReference>
<evidence type="ECO:0000256" key="1">
    <source>
        <dbReference type="ARBA" id="ARBA00007401"/>
    </source>
</evidence>
<evidence type="ECO:0000259" key="5">
    <source>
        <dbReference type="Pfam" id="PF02836"/>
    </source>
</evidence>
<organism evidence="7 8">
    <name type="scientific">Enterocloster bolteae</name>
    <dbReference type="NCBI Taxonomy" id="208479"/>
    <lineage>
        <taxon>Bacteria</taxon>
        <taxon>Bacillati</taxon>
        <taxon>Bacillota</taxon>
        <taxon>Clostridia</taxon>
        <taxon>Lachnospirales</taxon>
        <taxon>Lachnospiraceae</taxon>
        <taxon>Enterocloster</taxon>
    </lineage>
</organism>
<dbReference type="InterPro" id="IPR006103">
    <property type="entry name" value="Glyco_hydro_2_cat"/>
</dbReference>
<comment type="similarity">
    <text evidence="1">Belongs to the glycosyl hydrolase 2 family.</text>
</comment>
<dbReference type="InterPro" id="IPR008979">
    <property type="entry name" value="Galactose-bd-like_sf"/>
</dbReference>
<dbReference type="GO" id="GO:0005975">
    <property type="term" value="P:carbohydrate metabolic process"/>
    <property type="evidence" value="ECO:0007669"/>
    <property type="project" value="InterPro"/>
</dbReference>
<dbReference type="SUPFAM" id="SSF49785">
    <property type="entry name" value="Galactose-binding domain-like"/>
    <property type="match status" value="1"/>
</dbReference>
<keyword evidence="3" id="KW-0326">Glycosidase</keyword>
<dbReference type="Gene3D" id="2.60.120.260">
    <property type="entry name" value="Galactose-binding domain-like"/>
    <property type="match status" value="1"/>
</dbReference>
<dbReference type="SUPFAM" id="SSF51445">
    <property type="entry name" value="(Trans)glycosidases"/>
    <property type="match status" value="1"/>
</dbReference>
<dbReference type="EMBL" id="QRZM01000001">
    <property type="protein sequence ID" value="RGV78701.1"/>
    <property type="molecule type" value="Genomic_DNA"/>
</dbReference>
<dbReference type="Gene3D" id="2.60.40.10">
    <property type="entry name" value="Immunoglobulins"/>
    <property type="match status" value="1"/>
</dbReference>
<gene>
    <name evidence="7" type="ORF">DWW02_02925</name>
</gene>
<evidence type="ECO:0000256" key="2">
    <source>
        <dbReference type="ARBA" id="ARBA00022801"/>
    </source>
</evidence>
<protein>
    <submittedName>
        <fullName evidence="7">Glycoside hydrolase family 2 protein</fullName>
    </submittedName>
</protein>
<feature type="domain" description="Glycoside hydrolase family 2 immunoglobulin-like beta-sandwich" evidence="4">
    <location>
        <begin position="156"/>
        <end position="263"/>
    </location>
</feature>
<dbReference type="SUPFAM" id="SSF49303">
    <property type="entry name" value="beta-Galactosidase/glucuronidase domain"/>
    <property type="match status" value="1"/>
</dbReference>
<reference evidence="7 8" key="1">
    <citation type="submission" date="2018-08" db="EMBL/GenBank/DDBJ databases">
        <title>A genome reference for cultivated species of the human gut microbiota.</title>
        <authorList>
            <person name="Zou Y."/>
            <person name="Xue W."/>
            <person name="Luo G."/>
        </authorList>
    </citation>
    <scope>NUCLEOTIDE SEQUENCE [LARGE SCALE GENOMIC DNA]</scope>
    <source>
        <strain evidence="7 8">AF14-18</strain>
    </source>
</reference>
<dbReference type="Pfam" id="PF02837">
    <property type="entry name" value="Glyco_hydro_2_N"/>
    <property type="match status" value="1"/>
</dbReference>
<dbReference type="GO" id="GO:0004553">
    <property type="term" value="F:hydrolase activity, hydrolyzing O-glycosyl compounds"/>
    <property type="evidence" value="ECO:0007669"/>
    <property type="project" value="InterPro"/>
</dbReference>
<feature type="domain" description="Glycosyl hydrolases family 2 sugar binding" evidence="6">
    <location>
        <begin position="52"/>
        <end position="151"/>
    </location>
</feature>
<proteinExistence type="inferred from homology"/>
<dbReference type="InterPro" id="IPR017853">
    <property type="entry name" value="GH"/>
</dbReference>
<accession>A0A412ZEQ9</accession>
<dbReference type="InterPro" id="IPR006104">
    <property type="entry name" value="Glyco_hydro_2_N"/>
</dbReference>
<dbReference type="Gene3D" id="3.20.20.80">
    <property type="entry name" value="Glycosidases"/>
    <property type="match status" value="1"/>
</dbReference>
<dbReference type="Proteomes" id="UP000284543">
    <property type="component" value="Unassembled WGS sequence"/>
</dbReference>
<evidence type="ECO:0000313" key="7">
    <source>
        <dbReference type="EMBL" id="RGV78701.1"/>
    </source>
</evidence>
<dbReference type="RefSeq" id="WP_118017423.1">
    <property type="nucleotide sequence ID" value="NZ_CAUHGS010000001.1"/>
</dbReference>
<evidence type="ECO:0000256" key="3">
    <source>
        <dbReference type="ARBA" id="ARBA00023295"/>
    </source>
</evidence>
<dbReference type="InterPro" id="IPR036156">
    <property type="entry name" value="Beta-gal/glucu_dom_sf"/>
</dbReference>
<sequence length="756" mass="86215">MDKPVLWNLNWKFYDYFEENLLTEDSDRCSDVNLPHTVKELPLSYFSHQETAMISTYVKLLSVTSRMLENRIILVFDGVMTYFELFVNGQRAGEHKGGYSKSMFDITGLCKEGPNRIVLRVDSHEREDIPPFGYAIDYMTYGGIYRDVWLYCCSQVFVERALIRYDLESKNAILKPELFLDNSGPECSLTADICLKDKEGAIVASYKRCIQATPGKSSIILEPQCVPSPILWDPDTPYLYTVDITLESGGRVLDRHHVRTGFRTVACTPEGLFINNRKIKIMGLNRHQSFPYVGYAMGRRAQEKDADILKNYLNANTVRTSHYMQSEYFLDRCDEIGLLVFSEIPGWGHIGGEEFKKVMMQDVESMILTQYNHPGIFIWSIHINESLDDDELYTRANALAHKLDSSRPTTGVRYITNSHLLEDVYSLNDFTYSDCNPDGTKLFKGRREATGLEYPVPFMITEFSGTAFPTKLWDSADKRTTHARAYARVYSHSNLSKDLLGIIGWCAFDYNTHADYGSGDKICYHGVMDMFRIPKYAAYVLRSQKNPEQEIVMEPTTEFSRGDNKGNRLVSPFMVLTNCDYIEVEMYGKPPVRYYPDNRYIGLEHPPIEIEEEIGVWQDLWQDGSITGYYKGKAVIQKKFLRDSSLHDMEVTADDTRLYGDYTDATRVVCRVTDRVSTTLVYFPGIIQVETNGPIQVIGPSAIPVRGGCAAFWVKTNPQSFSGNAETAEVHIRLTDTPVEKKCVKIDVVKSDMEVG</sequence>
<dbReference type="InterPro" id="IPR006102">
    <property type="entry name" value="Ig-like_GH2"/>
</dbReference>
<dbReference type="PRINTS" id="PR00132">
    <property type="entry name" value="GLHYDRLASE2"/>
</dbReference>
<dbReference type="Pfam" id="PF02836">
    <property type="entry name" value="Glyco_hydro_2_C"/>
    <property type="match status" value="1"/>
</dbReference>
<dbReference type="PANTHER" id="PTHR42732:SF1">
    <property type="entry name" value="BETA-MANNOSIDASE"/>
    <property type="match status" value="1"/>
</dbReference>